<sequence>MSTEADAEAAWFTCTDPRPMCALLRGKERGRKFRLFASACCRRIAHLLTDDRSHHALDLFERFLDGELTMTEYAYGERAAAEACAAQARIAGGNETARGTSEADRVRLFACMFAAQAVTDCYGPVASAAVDCCGALRGHATADIRDEARMRETGERIEAAERAAQAELLRDIFGNPIYPIALDPTWRTTLVVTLAQKMYAARDFGAMPDLADALQDAGCENERVLSHCRYSDRAHTRGCWLIDLVLGKA</sequence>
<name>A0A6M5YY20_9BACT</name>
<dbReference type="RefSeq" id="WP_227254492.1">
    <property type="nucleotide sequence ID" value="NZ_CP053452.2"/>
</dbReference>
<dbReference type="Proteomes" id="UP000503447">
    <property type="component" value="Chromosome"/>
</dbReference>
<organism evidence="1 2">
    <name type="scientific">Frigoriglobus tundricola</name>
    <dbReference type="NCBI Taxonomy" id="2774151"/>
    <lineage>
        <taxon>Bacteria</taxon>
        <taxon>Pseudomonadati</taxon>
        <taxon>Planctomycetota</taxon>
        <taxon>Planctomycetia</taxon>
        <taxon>Gemmatales</taxon>
        <taxon>Gemmataceae</taxon>
        <taxon>Frigoriglobus</taxon>
    </lineage>
</organism>
<accession>A0A6M5YY20</accession>
<dbReference type="AlphaFoldDB" id="A0A6M5YY20"/>
<evidence type="ECO:0000313" key="2">
    <source>
        <dbReference type="Proteomes" id="UP000503447"/>
    </source>
</evidence>
<proteinExistence type="predicted"/>
<evidence type="ECO:0000313" key="1">
    <source>
        <dbReference type="EMBL" id="QJW98768.1"/>
    </source>
</evidence>
<reference evidence="2" key="1">
    <citation type="submission" date="2020-05" db="EMBL/GenBank/DDBJ databases">
        <title>Frigoriglobus tundricola gen. nov., sp. nov., a psychrotolerant cellulolytic planctomycete of the family Gemmataceae with two divergent copies of 16S rRNA gene.</title>
        <authorList>
            <person name="Kulichevskaya I.S."/>
            <person name="Ivanova A.A."/>
            <person name="Naumoff D.G."/>
            <person name="Beletsky A.V."/>
            <person name="Rijpstra W.I.C."/>
            <person name="Sinninghe Damste J.S."/>
            <person name="Mardanov A.V."/>
            <person name="Ravin N.V."/>
            <person name="Dedysh S.N."/>
        </authorList>
    </citation>
    <scope>NUCLEOTIDE SEQUENCE [LARGE SCALE GENOMIC DNA]</scope>
    <source>
        <strain evidence="2">PL17</strain>
    </source>
</reference>
<dbReference type="KEGG" id="ftj:FTUN_6363"/>
<keyword evidence="2" id="KW-1185">Reference proteome</keyword>
<protein>
    <submittedName>
        <fullName evidence="1">Uncharacterized protein</fullName>
    </submittedName>
</protein>
<dbReference type="EMBL" id="CP053452">
    <property type="protein sequence ID" value="QJW98768.1"/>
    <property type="molecule type" value="Genomic_DNA"/>
</dbReference>
<gene>
    <name evidence="1" type="ORF">FTUN_6363</name>
</gene>